<accession>A0ABQ9I2G3</accession>
<organism evidence="1 2">
    <name type="scientific">Dryococelus australis</name>
    <dbReference type="NCBI Taxonomy" id="614101"/>
    <lineage>
        <taxon>Eukaryota</taxon>
        <taxon>Metazoa</taxon>
        <taxon>Ecdysozoa</taxon>
        <taxon>Arthropoda</taxon>
        <taxon>Hexapoda</taxon>
        <taxon>Insecta</taxon>
        <taxon>Pterygota</taxon>
        <taxon>Neoptera</taxon>
        <taxon>Polyneoptera</taxon>
        <taxon>Phasmatodea</taxon>
        <taxon>Verophasmatodea</taxon>
        <taxon>Anareolatae</taxon>
        <taxon>Phasmatidae</taxon>
        <taxon>Eurycanthinae</taxon>
        <taxon>Dryococelus</taxon>
    </lineage>
</organism>
<sequence length="96" mass="10903">MSGLKTFHFLSDSPINQYQKRIILYLTESFLREKLEADCIHEEGHGKGVPDGVGGFLKRAADRLTSNRYFIIKRYNADTSDYVAEAKAIYPLSSKT</sequence>
<dbReference type="EMBL" id="JARBHB010000003">
    <property type="protein sequence ID" value="KAJ8890821.1"/>
    <property type="molecule type" value="Genomic_DNA"/>
</dbReference>
<gene>
    <name evidence="1" type="ORF">PR048_010330</name>
</gene>
<evidence type="ECO:0000313" key="1">
    <source>
        <dbReference type="EMBL" id="KAJ8890821.1"/>
    </source>
</evidence>
<proteinExistence type="predicted"/>
<reference evidence="1 2" key="1">
    <citation type="submission" date="2023-02" db="EMBL/GenBank/DDBJ databases">
        <title>LHISI_Scaffold_Assembly.</title>
        <authorList>
            <person name="Stuart O.P."/>
            <person name="Cleave R."/>
            <person name="Magrath M.J.L."/>
            <person name="Mikheyev A.S."/>
        </authorList>
    </citation>
    <scope>NUCLEOTIDE SEQUENCE [LARGE SCALE GENOMIC DNA]</scope>
    <source>
        <strain evidence="1">Daus_M_001</strain>
        <tissue evidence="1">Leg muscle</tissue>
    </source>
</reference>
<keyword evidence="2" id="KW-1185">Reference proteome</keyword>
<name>A0ABQ9I2G3_9NEOP</name>
<comment type="caution">
    <text evidence="1">The sequence shown here is derived from an EMBL/GenBank/DDBJ whole genome shotgun (WGS) entry which is preliminary data.</text>
</comment>
<protein>
    <submittedName>
        <fullName evidence="1">Uncharacterized protein</fullName>
    </submittedName>
</protein>
<dbReference type="Proteomes" id="UP001159363">
    <property type="component" value="Chromosome 3"/>
</dbReference>
<evidence type="ECO:0000313" key="2">
    <source>
        <dbReference type="Proteomes" id="UP001159363"/>
    </source>
</evidence>